<feature type="transmembrane region" description="Helical" evidence="4">
    <location>
        <begin position="56"/>
        <end position="73"/>
    </location>
</feature>
<proteinExistence type="predicted"/>
<feature type="transmembrane region" description="Helical" evidence="4">
    <location>
        <begin position="261"/>
        <end position="282"/>
    </location>
</feature>
<feature type="transmembrane region" description="Helical" evidence="4">
    <location>
        <begin position="319"/>
        <end position="341"/>
    </location>
</feature>
<feature type="transmembrane region" description="Helical" evidence="4">
    <location>
        <begin position="385"/>
        <end position="402"/>
    </location>
</feature>
<dbReference type="AlphaFoldDB" id="A0A1G6VQI4"/>
<protein>
    <submittedName>
        <fullName evidence="6">Predicted arabinose efflux permease, MFS family</fullName>
    </submittedName>
</protein>
<keyword evidence="1 4" id="KW-0812">Transmembrane</keyword>
<dbReference type="Proteomes" id="UP000198757">
    <property type="component" value="Unassembled WGS sequence"/>
</dbReference>
<keyword evidence="7" id="KW-1185">Reference proteome</keyword>
<dbReference type="EMBL" id="FMZO01000010">
    <property type="protein sequence ID" value="SDD55693.1"/>
    <property type="molecule type" value="Genomic_DNA"/>
</dbReference>
<keyword evidence="3 4" id="KW-0472">Membrane</keyword>
<feature type="domain" description="Major facilitator superfamily (MFS) profile" evidence="5">
    <location>
        <begin position="57"/>
        <end position="436"/>
    </location>
</feature>
<dbReference type="PROSITE" id="PS50850">
    <property type="entry name" value="MFS"/>
    <property type="match status" value="1"/>
</dbReference>
<dbReference type="Pfam" id="PF07690">
    <property type="entry name" value="MFS_1"/>
    <property type="match status" value="1"/>
</dbReference>
<dbReference type="GO" id="GO:0022857">
    <property type="term" value="F:transmembrane transporter activity"/>
    <property type="evidence" value="ECO:0007669"/>
    <property type="project" value="InterPro"/>
</dbReference>
<dbReference type="PANTHER" id="PTHR42910">
    <property type="entry name" value="TRANSPORTER SCO4007-RELATED"/>
    <property type="match status" value="1"/>
</dbReference>
<feature type="transmembrane region" description="Helical" evidence="4">
    <location>
        <begin position="124"/>
        <end position="141"/>
    </location>
</feature>
<feature type="transmembrane region" description="Helical" evidence="4">
    <location>
        <begin position="347"/>
        <end position="365"/>
    </location>
</feature>
<evidence type="ECO:0000256" key="3">
    <source>
        <dbReference type="ARBA" id="ARBA00023136"/>
    </source>
</evidence>
<evidence type="ECO:0000259" key="5">
    <source>
        <dbReference type="PROSITE" id="PS50850"/>
    </source>
</evidence>
<evidence type="ECO:0000256" key="1">
    <source>
        <dbReference type="ARBA" id="ARBA00022692"/>
    </source>
</evidence>
<name>A0A1G6VQI4_NIADE</name>
<feature type="transmembrane region" description="Helical" evidence="4">
    <location>
        <begin position="288"/>
        <end position="312"/>
    </location>
</feature>
<evidence type="ECO:0000256" key="4">
    <source>
        <dbReference type="SAM" id="Phobius"/>
    </source>
</evidence>
<keyword evidence="2 4" id="KW-1133">Transmembrane helix</keyword>
<feature type="transmembrane region" description="Helical" evidence="4">
    <location>
        <begin position="408"/>
        <end position="431"/>
    </location>
</feature>
<feature type="transmembrane region" description="Helical" evidence="4">
    <location>
        <begin position="179"/>
        <end position="198"/>
    </location>
</feature>
<dbReference type="InterPro" id="IPR036259">
    <property type="entry name" value="MFS_trans_sf"/>
</dbReference>
<feature type="transmembrane region" description="Helical" evidence="4">
    <location>
        <begin position="93"/>
        <end position="112"/>
    </location>
</feature>
<feature type="transmembrane region" description="Helical" evidence="4">
    <location>
        <begin position="210"/>
        <end position="228"/>
    </location>
</feature>
<dbReference type="CDD" id="cd17324">
    <property type="entry name" value="MFS_NepI_like"/>
    <property type="match status" value="1"/>
</dbReference>
<dbReference type="Gene3D" id="1.20.1250.20">
    <property type="entry name" value="MFS general substrate transporter like domains"/>
    <property type="match status" value="1"/>
</dbReference>
<sequence>MRTQCNKHAPALRIHNLVKKYMTDSETMTTPIKAPVIKKVQQEPHTPPARPPLSRGTLWLMTIATGVVVGNNYYNQPLLGLMARDFGVSEGRISNIAMLTQVGFALGLLLIVPLGDMVRRKRLILVDFGLIILSLVGTTVAPTVGWLFLASFMVGFTSVLPQLFVPMAAELATKEKQSAAIGMVMSGLLLGILLSRVVSGFVGDIWGWKVMYYIATGCMVLLAGLIAWKLPEVHPSFKGSYGSLMKSLLHLTKTQPVLRLAAFRGAMGFAGFSAFWTTLVFHLEDAPFHAGAAVAGSFGIIGAVGALAAALVGRVAKKIAPFNIILSAIIMLGLSWCLFYFGGATYAGLIIGVILLDLGLQSMHIMNQSSFFALNLGANNRLNTVYMFSYFIGGSAGTWLAAQAWRQAQWNGVVAVGFVFTLLALAAHLLYGRSTKTA</sequence>
<dbReference type="InterPro" id="IPR020846">
    <property type="entry name" value="MFS_dom"/>
</dbReference>
<evidence type="ECO:0000313" key="6">
    <source>
        <dbReference type="EMBL" id="SDD55693.1"/>
    </source>
</evidence>
<reference evidence="7" key="1">
    <citation type="submission" date="2016-10" db="EMBL/GenBank/DDBJ databases">
        <authorList>
            <person name="Varghese N."/>
            <person name="Submissions S."/>
        </authorList>
    </citation>
    <scope>NUCLEOTIDE SEQUENCE [LARGE SCALE GENOMIC DNA]</scope>
    <source>
        <strain evidence="7">DSM 25811 / CCM 8410 / LMG 26954 / E90</strain>
    </source>
</reference>
<dbReference type="RefSeq" id="WP_245729253.1">
    <property type="nucleotide sequence ID" value="NZ_FMZO01000010.1"/>
</dbReference>
<accession>A0A1G6VQI4</accession>
<evidence type="ECO:0000256" key="2">
    <source>
        <dbReference type="ARBA" id="ARBA00022989"/>
    </source>
</evidence>
<dbReference type="PANTHER" id="PTHR42910:SF1">
    <property type="entry name" value="MAJOR FACILITATOR SUPERFAMILY (MFS) PROFILE DOMAIN-CONTAINING PROTEIN"/>
    <property type="match status" value="1"/>
</dbReference>
<dbReference type="InterPro" id="IPR011701">
    <property type="entry name" value="MFS"/>
</dbReference>
<organism evidence="6 7">
    <name type="scientific">Niabella drilacis (strain DSM 25811 / CCM 8410 / CCUG 62505 / LMG 26954 / E90)</name>
    <dbReference type="NCBI Taxonomy" id="1285928"/>
    <lineage>
        <taxon>Bacteria</taxon>
        <taxon>Pseudomonadati</taxon>
        <taxon>Bacteroidota</taxon>
        <taxon>Chitinophagia</taxon>
        <taxon>Chitinophagales</taxon>
        <taxon>Chitinophagaceae</taxon>
        <taxon>Niabella</taxon>
    </lineage>
</organism>
<dbReference type="SUPFAM" id="SSF103473">
    <property type="entry name" value="MFS general substrate transporter"/>
    <property type="match status" value="1"/>
</dbReference>
<evidence type="ECO:0000313" key="7">
    <source>
        <dbReference type="Proteomes" id="UP000198757"/>
    </source>
</evidence>
<dbReference type="STRING" id="1285928.SAMN04487894_110111"/>
<gene>
    <name evidence="6" type="ORF">SAMN04487894_110111</name>
</gene>